<evidence type="ECO:0000313" key="5">
    <source>
        <dbReference type="EMBL" id="ROT88742.1"/>
    </source>
</evidence>
<evidence type="ECO:0000256" key="1">
    <source>
        <dbReference type="SAM" id="MobiDB-lite"/>
    </source>
</evidence>
<reference evidence="4 8" key="5">
    <citation type="submission" date="2019-11" db="EMBL/GenBank/DDBJ databases">
        <title>Whole genome shotgun sequencing (WGS) data from Adlercreutzia equolifaciens ResAG-91, Eggerthella lenta MRI-F36, MRI-F37, MRI-F40, ResAG-49, ResAG-88, ResAG-121, ResAG-145, and Gordonibacter sp. ResAG-5, ResAG-26, ResAG-43, ResAG-50, ResAG-59.</title>
        <authorList>
            <person name="Stoll D.A."/>
            <person name="Danylec N."/>
            <person name="Franz C.M.A.P."/>
            <person name="Huch M."/>
        </authorList>
    </citation>
    <scope>NUCLEOTIDE SEQUENCE [LARGE SCALE GENOMIC DNA]</scope>
    <source>
        <strain evidence="4 8">ResAG-59</strain>
    </source>
</reference>
<dbReference type="AlphaFoldDB" id="A0A1Y4FZZ9"/>
<evidence type="ECO:0000256" key="2">
    <source>
        <dbReference type="SAM" id="SignalP"/>
    </source>
</evidence>
<reference evidence="5" key="3">
    <citation type="journal article" date="2019" name="Microbiol. Resour. Announc.">
        <title>Draft Genome Sequences of Type Strains of Gordonibacter faecihominis, Paraeggerthella hongkongensis, Parvibacter caecicola,Slackia equolifaciens, Slackia faecicanis, and Slackia isoflavoniconvertens.</title>
        <authorList>
            <person name="Danylec N."/>
            <person name="Stoll D.A."/>
            <person name="Dotsch A."/>
            <person name="Huch M."/>
        </authorList>
    </citation>
    <scope>NUCLEOTIDE SEQUENCE</scope>
    <source>
        <strain evidence="5">DSM 27213</strain>
    </source>
</reference>
<feature type="chain" id="PRO_5044568479" description="DUF5666 domain-containing protein" evidence="2">
    <location>
        <begin position="28"/>
        <end position="167"/>
    </location>
</feature>
<dbReference type="RefSeq" id="WP_087191619.1">
    <property type="nucleotide sequence ID" value="NZ_BAABZN010000001.1"/>
</dbReference>
<sequence>MNKRKMRMMGMVLAGVLAMTPFLHGCATDDGGSSNDNGSQNSTEQQEQNGSEQQNTGSQGDVVYYGQVMGVNGDEITVVLGDLSAADGEGLQKFEAQEDEVTFNKGDVVIVDESGAVVDDPTVSADQIVVMSGSGDGPDFRPSKLEILQSNADGAVSSAAAEQGLDQ</sequence>
<dbReference type="EMBL" id="WPOC01000027">
    <property type="protein sequence ID" value="MVN16280.1"/>
    <property type="molecule type" value="Genomic_DNA"/>
</dbReference>
<protein>
    <recommendedName>
        <fullName evidence="9">DUF5666 domain-containing protein</fullName>
    </recommendedName>
</protein>
<dbReference type="GeneID" id="97354232"/>
<evidence type="ECO:0000313" key="3">
    <source>
        <dbReference type="EMBL" id="MSA94949.1"/>
    </source>
</evidence>
<proteinExistence type="predicted"/>
<reference evidence="6" key="1">
    <citation type="submission" date="2018-05" db="EMBL/GenBank/DDBJ databases">
        <title>Genome Sequencing of selected type strains of the family Eggerthellaceae.</title>
        <authorList>
            <person name="Danylec N."/>
            <person name="Stoll D.A."/>
            <person name="Doetsch A."/>
            <person name="Huch M."/>
        </authorList>
    </citation>
    <scope>NUCLEOTIDE SEQUENCE [LARGE SCALE GENOMIC DNA]</scope>
    <source>
        <strain evidence="6">DSM 27213</strain>
    </source>
</reference>
<dbReference type="EMBL" id="WKZA01000028">
    <property type="protein sequence ID" value="MSA94949.1"/>
    <property type="molecule type" value="Genomic_DNA"/>
</dbReference>
<accession>A0A1Y4FZZ9</accession>
<dbReference type="EMBL" id="QIBW01000014">
    <property type="protein sequence ID" value="ROT88742.1"/>
    <property type="molecule type" value="Genomic_DNA"/>
</dbReference>
<evidence type="ECO:0000313" key="4">
    <source>
        <dbReference type="EMBL" id="MVN16280.1"/>
    </source>
</evidence>
<feature type="compositionally biased region" description="Low complexity" evidence="1">
    <location>
        <begin position="29"/>
        <end position="57"/>
    </location>
</feature>
<dbReference type="Proteomes" id="UP000285258">
    <property type="component" value="Unassembled WGS sequence"/>
</dbReference>
<evidence type="ECO:0008006" key="9">
    <source>
        <dbReference type="Google" id="ProtNLM"/>
    </source>
</evidence>
<keyword evidence="8" id="KW-1185">Reference proteome</keyword>
<feature type="region of interest" description="Disordered" evidence="1">
    <location>
        <begin position="27"/>
        <end position="58"/>
    </location>
</feature>
<reference evidence="5" key="2">
    <citation type="journal article" date="2019" name="Int. J. Syst. Evol. Microbiol.">
        <title>Gordonibacter faecihominis is a later heterotypic synonym of Gordonibacter urolithinfaciens.</title>
        <authorList>
            <person name="Danylec N."/>
            <person name="Stoll D.A."/>
            <person name="Huch M."/>
        </authorList>
    </citation>
    <scope>NUCLEOTIDE SEQUENCE</scope>
    <source>
        <strain evidence="5">DSM 27213</strain>
    </source>
</reference>
<keyword evidence="2" id="KW-0732">Signal</keyword>
<evidence type="ECO:0000313" key="8">
    <source>
        <dbReference type="Proteomes" id="UP000468327"/>
    </source>
</evidence>
<dbReference type="Proteomes" id="UP000468327">
    <property type="component" value="Unassembled WGS sequence"/>
</dbReference>
<comment type="caution">
    <text evidence="5">The sequence shown here is derived from an EMBL/GenBank/DDBJ whole genome shotgun (WGS) entry which is preliminary data.</text>
</comment>
<gene>
    <name evidence="5" type="ORF">DMP12_10950</name>
    <name evidence="3" type="ORF">GKG38_07730</name>
    <name evidence="4" type="ORF">GO738_13180</name>
</gene>
<organism evidence="5 6">
    <name type="scientific">Gordonibacter urolithinfaciens</name>
    <dbReference type="NCBI Taxonomy" id="1335613"/>
    <lineage>
        <taxon>Bacteria</taxon>
        <taxon>Bacillati</taxon>
        <taxon>Actinomycetota</taxon>
        <taxon>Coriobacteriia</taxon>
        <taxon>Eggerthellales</taxon>
        <taxon>Eggerthellaceae</taxon>
        <taxon>Gordonibacter</taxon>
    </lineage>
</organism>
<reference evidence="3 7" key="4">
    <citation type="journal article" date="2019" name="Nat. Med.">
        <title>A library of human gut bacterial isolates paired with longitudinal multiomics data enables mechanistic microbiome research.</title>
        <authorList>
            <person name="Poyet M."/>
            <person name="Groussin M."/>
            <person name="Gibbons S.M."/>
            <person name="Avila-Pacheco J."/>
            <person name="Jiang X."/>
            <person name="Kearney S.M."/>
            <person name="Perrotta A.R."/>
            <person name="Berdy B."/>
            <person name="Zhao S."/>
            <person name="Lieberman T.D."/>
            <person name="Swanson P.K."/>
            <person name="Smith M."/>
            <person name="Roesemann S."/>
            <person name="Alexander J.E."/>
            <person name="Rich S.A."/>
            <person name="Livny J."/>
            <person name="Vlamakis H."/>
            <person name="Clish C."/>
            <person name="Bullock K."/>
            <person name="Deik A."/>
            <person name="Scott J."/>
            <person name="Pierce K.A."/>
            <person name="Xavier R.J."/>
            <person name="Alm E.J."/>
        </authorList>
    </citation>
    <scope>NUCLEOTIDE SEQUENCE [LARGE SCALE GENOMIC DNA]</scope>
    <source>
        <strain evidence="3 7">BIOML-A1</strain>
    </source>
</reference>
<dbReference type="Proteomes" id="UP000462865">
    <property type="component" value="Unassembled WGS sequence"/>
</dbReference>
<name>A0A1Y4FZZ9_9ACTN</name>
<evidence type="ECO:0000313" key="6">
    <source>
        <dbReference type="Proteomes" id="UP000285258"/>
    </source>
</evidence>
<evidence type="ECO:0000313" key="7">
    <source>
        <dbReference type="Proteomes" id="UP000462865"/>
    </source>
</evidence>
<feature type="signal peptide" evidence="2">
    <location>
        <begin position="1"/>
        <end position="27"/>
    </location>
</feature>